<reference evidence="2" key="1">
    <citation type="submission" date="2016-10" db="EMBL/GenBank/DDBJ databases">
        <authorList>
            <person name="Varghese N."/>
            <person name="Submissions S."/>
        </authorList>
    </citation>
    <scope>NUCLEOTIDE SEQUENCE [LARGE SCALE GENOMIC DNA]</scope>
    <source>
        <strain evidence="2">CGMCC 1.6854</strain>
    </source>
</reference>
<evidence type="ECO:0000313" key="1">
    <source>
        <dbReference type="EMBL" id="SDN46354.1"/>
    </source>
</evidence>
<evidence type="ECO:0000313" key="2">
    <source>
        <dbReference type="Proteomes" id="UP000199544"/>
    </source>
</evidence>
<dbReference type="Proteomes" id="UP000199544">
    <property type="component" value="Unassembled WGS sequence"/>
</dbReference>
<sequence length="175" mass="20037">MIIEAKSGKKVECYFRSVSKEEIKQEKYSPSGKWDFDWMRPVLNGFEIFALSVDKHGQTPQGLVAVKAHYEKGYEFVELDIVESSPANKKVIQGKGNKERIHIGVGRCLIAFACWYSFNKGLDGFMKLTSKSSKLDLYSELGGHRNGQEFIFYPMDSMRLCKQYFPGGVKVWQDQ</sequence>
<protein>
    <recommendedName>
        <fullName evidence="3">N-acetyltransferase domain-containing protein</fullName>
    </recommendedName>
</protein>
<evidence type="ECO:0008006" key="3">
    <source>
        <dbReference type="Google" id="ProtNLM"/>
    </source>
</evidence>
<accession>A0A1H0BL31</accession>
<name>A0A1H0BL31_9BACL</name>
<organism evidence="1 2">
    <name type="scientific">Fictibacillus solisalsi</name>
    <dbReference type="NCBI Taxonomy" id="459525"/>
    <lineage>
        <taxon>Bacteria</taxon>
        <taxon>Bacillati</taxon>
        <taxon>Bacillota</taxon>
        <taxon>Bacilli</taxon>
        <taxon>Bacillales</taxon>
        <taxon>Fictibacillaceae</taxon>
        <taxon>Fictibacillus</taxon>
    </lineage>
</organism>
<gene>
    <name evidence="1" type="ORF">SAMN04488137_4544</name>
</gene>
<dbReference type="RefSeq" id="WP_090238587.1">
    <property type="nucleotide sequence ID" value="NZ_FNHW01000005.1"/>
</dbReference>
<dbReference type="STRING" id="459525.SAMN04488137_4544"/>
<dbReference type="AlphaFoldDB" id="A0A1H0BL31"/>
<keyword evidence="2" id="KW-1185">Reference proteome</keyword>
<dbReference type="OrthoDB" id="9800543at2"/>
<dbReference type="EMBL" id="FNHW01000005">
    <property type="protein sequence ID" value="SDN46354.1"/>
    <property type="molecule type" value="Genomic_DNA"/>
</dbReference>
<proteinExistence type="predicted"/>